<keyword evidence="11" id="KW-1185">Reference proteome</keyword>
<dbReference type="Pfam" id="PF00062">
    <property type="entry name" value="Lys"/>
    <property type="match status" value="1"/>
</dbReference>
<keyword evidence="6" id="KW-0326">Glycosidase</keyword>
<accession>A0AAN9ZGF8</accession>
<dbReference type="InterPro" id="IPR000974">
    <property type="entry name" value="Glyco_hydro_22_lys"/>
</dbReference>
<keyword evidence="4" id="KW-0081">Bacteriolytic enzyme</keyword>
<dbReference type="EMBL" id="JAZDUA010000024">
    <property type="protein sequence ID" value="KAK7872489.1"/>
    <property type="molecule type" value="Genomic_DNA"/>
</dbReference>
<organism evidence="10 11">
    <name type="scientific">Gryllus longicercus</name>
    <dbReference type="NCBI Taxonomy" id="2509291"/>
    <lineage>
        <taxon>Eukaryota</taxon>
        <taxon>Metazoa</taxon>
        <taxon>Ecdysozoa</taxon>
        <taxon>Arthropoda</taxon>
        <taxon>Hexapoda</taxon>
        <taxon>Insecta</taxon>
        <taxon>Pterygota</taxon>
        <taxon>Neoptera</taxon>
        <taxon>Polyneoptera</taxon>
        <taxon>Orthoptera</taxon>
        <taxon>Ensifera</taxon>
        <taxon>Gryllidea</taxon>
        <taxon>Grylloidea</taxon>
        <taxon>Gryllidae</taxon>
        <taxon>Gryllinae</taxon>
        <taxon>Gryllus</taxon>
    </lineage>
</organism>
<dbReference type="InterPro" id="IPR019799">
    <property type="entry name" value="Glyco_hydro_22_CS"/>
</dbReference>
<dbReference type="PANTHER" id="PTHR11407:SF63">
    <property type="entry name" value="LYSOZYME C"/>
    <property type="match status" value="1"/>
</dbReference>
<feature type="signal peptide" evidence="8">
    <location>
        <begin position="1"/>
        <end position="24"/>
    </location>
</feature>
<dbReference type="Gene3D" id="1.10.530.10">
    <property type="match status" value="1"/>
</dbReference>
<evidence type="ECO:0000256" key="3">
    <source>
        <dbReference type="ARBA" id="ARBA00012732"/>
    </source>
</evidence>
<name>A0AAN9ZGF8_9ORTH</name>
<dbReference type="EC" id="3.2.1.17" evidence="3"/>
<proteinExistence type="inferred from homology"/>
<dbReference type="AlphaFoldDB" id="A0AAN9ZGF8"/>
<dbReference type="GO" id="GO:0031640">
    <property type="term" value="P:killing of cells of another organism"/>
    <property type="evidence" value="ECO:0007669"/>
    <property type="project" value="UniProtKB-KW"/>
</dbReference>
<dbReference type="FunFam" id="1.10.530.10:FF:000001">
    <property type="entry name" value="Lysozyme C"/>
    <property type="match status" value="1"/>
</dbReference>
<evidence type="ECO:0000259" key="9">
    <source>
        <dbReference type="PROSITE" id="PS00128"/>
    </source>
</evidence>
<evidence type="ECO:0000256" key="5">
    <source>
        <dbReference type="ARBA" id="ARBA00023157"/>
    </source>
</evidence>
<evidence type="ECO:0000256" key="6">
    <source>
        <dbReference type="ARBA" id="ARBA00023295"/>
    </source>
</evidence>
<gene>
    <name evidence="10" type="ORF">R5R35_014280</name>
</gene>
<evidence type="ECO:0000256" key="8">
    <source>
        <dbReference type="SAM" id="SignalP"/>
    </source>
</evidence>
<feature type="domain" description="Glycosyl hydrolases family 22 (GH22)" evidence="9">
    <location>
        <begin position="98"/>
        <end position="116"/>
    </location>
</feature>
<keyword evidence="8" id="KW-0732">Signal</keyword>
<keyword evidence="4" id="KW-0929">Antimicrobial</keyword>
<dbReference type="InterPro" id="IPR001916">
    <property type="entry name" value="Glyco_hydro_22"/>
</dbReference>
<evidence type="ECO:0000313" key="10">
    <source>
        <dbReference type="EMBL" id="KAK7872489.1"/>
    </source>
</evidence>
<evidence type="ECO:0000256" key="1">
    <source>
        <dbReference type="ARBA" id="ARBA00000632"/>
    </source>
</evidence>
<protein>
    <recommendedName>
        <fullName evidence="3">lysozyme</fullName>
        <ecNumber evidence="3">3.2.1.17</ecNumber>
    </recommendedName>
</protein>
<evidence type="ECO:0000256" key="4">
    <source>
        <dbReference type="ARBA" id="ARBA00022638"/>
    </source>
</evidence>
<dbReference type="PROSITE" id="PS00128">
    <property type="entry name" value="GLYCOSYL_HYDROL_F22_1"/>
    <property type="match status" value="1"/>
</dbReference>
<dbReference type="GO" id="GO:0042742">
    <property type="term" value="P:defense response to bacterium"/>
    <property type="evidence" value="ECO:0007669"/>
    <property type="project" value="UniProtKB-KW"/>
</dbReference>
<keyword evidence="6" id="KW-0378">Hydrolase</keyword>
<dbReference type="SUPFAM" id="SSF53955">
    <property type="entry name" value="Lysozyme-like"/>
    <property type="match status" value="1"/>
</dbReference>
<dbReference type="CDD" id="cd16899">
    <property type="entry name" value="LYZ_C_invert"/>
    <property type="match status" value="1"/>
</dbReference>
<dbReference type="InterPro" id="IPR023346">
    <property type="entry name" value="Lysozyme-like_dom_sf"/>
</dbReference>
<dbReference type="Proteomes" id="UP001378592">
    <property type="component" value="Unassembled WGS sequence"/>
</dbReference>
<comment type="catalytic activity">
    <reaction evidence="1">
        <text>Hydrolysis of (1-&gt;4)-beta-linkages between N-acetylmuramic acid and N-acetyl-D-glucosamine residues in a peptidoglycan and between N-acetyl-D-glucosamine residues in chitodextrins.</text>
        <dbReference type="EC" id="3.2.1.17"/>
    </reaction>
</comment>
<dbReference type="GO" id="GO:0003796">
    <property type="term" value="F:lysozyme activity"/>
    <property type="evidence" value="ECO:0007669"/>
    <property type="project" value="UniProtKB-EC"/>
</dbReference>
<evidence type="ECO:0000256" key="7">
    <source>
        <dbReference type="RuleBase" id="RU004440"/>
    </source>
</evidence>
<comment type="caution">
    <text evidence="10">The sequence shown here is derived from an EMBL/GenBank/DDBJ whole genome shotgun (WGS) entry which is preliminary data.</text>
</comment>
<dbReference type="PROSITE" id="PS51348">
    <property type="entry name" value="GLYCOSYL_HYDROL_F22_2"/>
    <property type="match status" value="1"/>
</dbReference>
<sequence length="149" mass="16145">MARSLLAVCLVALVVCQSALPAVAVVLSKCTVAKELYKNGIPKSKIPDWLCLIQHESSYNTAATNVNNKGTVDESKDNGIFQINDRYWCGENAVGGDCKLKCSSLLNSDITDDIKCAKHIYSLQGFDAWYGWKNHCQGVTLPSISGCGI</sequence>
<evidence type="ECO:0000256" key="2">
    <source>
        <dbReference type="ARBA" id="ARBA00010859"/>
    </source>
</evidence>
<dbReference type="PANTHER" id="PTHR11407">
    <property type="entry name" value="LYSOZYME C"/>
    <property type="match status" value="1"/>
</dbReference>
<dbReference type="PRINTS" id="PR00135">
    <property type="entry name" value="LYZLACT"/>
</dbReference>
<keyword evidence="5" id="KW-1015">Disulfide bond</keyword>
<evidence type="ECO:0000313" key="11">
    <source>
        <dbReference type="Proteomes" id="UP001378592"/>
    </source>
</evidence>
<reference evidence="10 11" key="1">
    <citation type="submission" date="2024-03" db="EMBL/GenBank/DDBJ databases">
        <title>The genome assembly and annotation of the cricket Gryllus longicercus Weissman &amp; Gray.</title>
        <authorList>
            <person name="Szrajer S."/>
            <person name="Gray D."/>
            <person name="Ylla G."/>
        </authorList>
    </citation>
    <scope>NUCLEOTIDE SEQUENCE [LARGE SCALE GENOMIC DNA]</scope>
    <source>
        <strain evidence="10">DAG 2021-001</strain>
        <tissue evidence="10">Whole body minus gut</tissue>
    </source>
</reference>
<dbReference type="SMART" id="SM00263">
    <property type="entry name" value="LYZ1"/>
    <property type="match status" value="1"/>
</dbReference>
<dbReference type="PRINTS" id="PR00137">
    <property type="entry name" value="LYSOZYME"/>
</dbReference>
<feature type="chain" id="PRO_5042926469" description="lysozyme" evidence="8">
    <location>
        <begin position="25"/>
        <end position="149"/>
    </location>
</feature>
<comment type="similarity">
    <text evidence="2 7">Belongs to the glycosyl hydrolase 22 family.</text>
</comment>